<dbReference type="InterPro" id="IPR010918">
    <property type="entry name" value="PurM-like_C_dom"/>
</dbReference>
<dbReference type="GO" id="GO:0051604">
    <property type="term" value="P:protein maturation"/>
    <property type="evidence" value="ECO:0007669"/>
    <property type="project" value="TreeGrafter"/>
</dbReference>
<dbReference type="InterPro" id="IPR036676">
    <property type="entry name" value="PurM-like_C_sf"/>
</dbReference>
<accession>A0A917HTZ2</accession>
<dbReference type="Pfam" id="PF00586">
    <property type="entry name" value="AIRS"/>
    <property type="match status" value="1"/>
</dbReference>
<dbReference type="InterPro" id="IPR011854">
    <property type="entry name" value="HypE"/>
</dbReference>
<dbReference type="Pfam" id="PF02769">
    <property type="entry name" value="AIRS_C"/>
    <property type="match status" value="1"/>
</dbReference>
<dbReference type="Gene3D" id="3.30.1330.10">
    <property type="entry name" value="PurM-like, N-terminal domain"/>
    <property type="match status" value="1"/>
</dbReference>
<dbReference type="InterPro" id="IPR016188">
    <property type="entry name" value="PurM-like_N"/>
</dbReference>
<evidence type="ECO:0000313" key="5">
    <source>
        <dbReference type="Proteomes" id="UP000660862"/>
    </source>
</evidence>
<protein>
    <submittedName>
        <fullName evidence="4">AIR synthase</fullName>
    </submittedName>
</protein>
<dbReference type="PANTHER" id="PTHR30303">
    <property type="entry name" value="HYDROGENASE ISOENZYMES FORMATION PROTEIN HYPE"/>
    <property type="match status" value="1"/>
</dbReference>
<organism evidence="4 5">
    <name type="scientific">Parapedobacter pyrenivorans</name>
    <dbReference type="NCBI Taxonomy" id="1305674"/>
    <lineage>
        <taxon>Bacteria</taxon>
        <taxon>Pseudomonadati</taxon>
        <taxon>Bacteroidota</taxon>
        <taxon>Sphingobacteriia</taxon>
        <taxon>Sphingobacteriales</taxon>
        <taxon>Sphingobacteriaceae</taxon>
        <taxon>Parapedobacter</taxon>
    </lineage>
</organism>
<dbReference type="SUPFAM" id="SSF56042">
    <property type="entry name" value="PurM C-terminal domain-like"/>
    <property type="match status" value="1"/>
</dbReference>
<keyword evidence="5" id="KW-1185">Reference proteome</keyword>
<feature type="domain" description="PurM-like C-terminal" evidence="3">
    <location>
        <begin position="161"/>
        <end position="317"/>
    </location>
</feature>
<dbReference type="Proteomes" id="UP000660862">
    <property type="component" value="Unassembled WGS sequence"/>
</dbReference>
<dbReference type="AlphaFoldDB" id="A0A917HTZ2"/>
<comment type="caution">
    <text evidence="4">The sequence shown here is derived from an EMBL/GenBank/DDBJ whole genome shotgun (WGS) entry which is preliminary data.</text>
</comment>
<evidence type="ECO:0000259" key="3">
    <source>
        <dbReference type="Pfam" id="PF02769"/>
    </source>
</evidence>
<reference evidence="4" key="1">
    <citation type="journal article" date="2014" name="Int. J. Syst. Evol. Microbiol.">
        <title>Complete genome sequence of Corynebacterium casei LMG S-19264T (=DSM 44701T), isolated from a smear-ripened cheese.</title>
        <authorList>
            <consortium name="US DOE Joint Genome Institute (JGI-PGF)"/>
            <person name="Walter F."/>
            <person name="Albersmeier A."/>
            <person name="Kalinowski J."/>
            <person name="Ruckert C."/>
        </authorList>
    </citation>
    <scope>NUCLEOTIDE SEQUENCE</scope>
    <source>
        <strain evidence="4">CGMCC 1.12195</strain>
    </source>
</reference>
<dbReference type="Gene3D" id="3.90.650.10">
    <property type="entry name" value="PurM-like C-terminal domain"/>
    <property type="match status" value="1"/>
</dbReference>
<comment type="similarity">
    <text evidence="1">Belongs to the HypE family.</text>
</comment>
<name>A0A917HTZ2_9SPHI</name>
<proteinExistence type="inferred from homology"/>
<dbReference type="PANTHER" id="PTHR30303:SF4">
    <property type="entry name" value="HYDROGENASE EXPRESSION_FORMATION PROTEIN HYPE"/>
    <property type="match status" value="1"/>
</dbReference>
<evidence type="ECO:0000313" key="4">
    <source>
        <dbReference type="EMBL" id="GGG90434.1"/>
    </source>
</evidence>
<evidence type="ECO:0000256" key="1">
    <source>
        <dbReference type="ARBA" id="ARBA00006243"/>
    </source>
</evidence>
<feature type="domain" description="PurM-like N-terminal" evidence="2">
    <location>
        <begin position="37"/>
        <end position="141"/>
    </location>
</feature>
<reference evidence="4" key="2">
    <citation type="submission" date="2020-09" db="EMBL/GenBank/DDBJ databases">
        <authorList>
            <person name="Sun Q."/>
            <person name="Zhou Y."/>
        </authorList>
    </citation>
    <scope>NUCLEOTIDE SEQUENCE</scope>
    <source>
        <strain evidence="4">CGMCC 1.12195</strain>
    </source>
</reference>
<dbReference type="EMBL" id="BMER01000002">
    <property type="protein sequence ID" value="GGG90434.1"/>
    <property type="molecule type" value="Genomic_DNA"/>
</dbReference>
<sequence>MDGQLGKIAHTFFDQLVKTRLGASRQDVIAGPQFGVDVSLIDLSEGNALVLASDPLSLIPSLGLEESAWLSVHLLANDIATTGFAPQFGQFVLNLPAGFSKADFDVYWDYIHRFSQEIGLAITGGHTGFVEGQNSTIAGGATFATIAPKEKIKLSKNAQLGDSILVTKSAAVSAVAILARSFPVTVKNKAGNEIFHAAAGSFDQLSSLKDALLAVGSQQAAADVSAMHDVTEGGILGAIYELVVASGLGAKIYNEKLPIHDVQQQVSQLFDLDPRYIVGAGSMIISVPQAKAMSVIQRLASGNIPCVEVGRIGKKDEGIKLIEGGTEKELIYHAEDPYWAAFFNALKSGWK</sequence>
<dbReference type="SUPFAM" id="SSF55326">
    <property type="entry name" value="PurM N-terminal domain-like"/>
    <property type="match status" value="1"/>
</dbReference>
<gene>
    <name evidence="4" type="ORF">GCM10007415_26160</name>
</gene>
<evidence type="ECO:0000259" key="2">
    <source>
        <dbReference type="Pfam" id="PF00586"/>
    </source>
</evidence>
<dbReference type="InterPro" id="IPR036921">
    <property type="entry name" value="PurM-like_N_sf"/>
</dbReference>
<dbReference type="RefSeq" id="WP_188506489.1">
    <property type="nucleotide sequence ID" value="NZ_BMER01000002.1"/>
</dbReference>
<dbReference type="PIRSF" id="PIRSF005644">
    <property type="entry name" value="Hdrgns_mtr_HypE"/>
    <property type="match status" value="1"/>
</dbReference>